<keyword evidence="8" id="KW-0418">Kinase</keyword>
<protein>
    <recommendedName>
        <fullName evidence="2">GTP diphosphokinase</fullName>
        <ecNumber evidence="2">2.7.6.5</ecNumber>
    </recommendedName>
</protein>
<dbReference type="Gene3D" id="3.30.460.10">
    <property type="entry name" value="Beta Polymerase, domain 2"/>
    <property type="match status" value="1"/>
</dbReference>
<dbReference type="InterPro" id="IPR003607">
    <property type="entry name" value="HD/PDEase_dom"/>
</dbReference>
<evidence type="ECO:0000256" key="4">
    <source>
        <dbReference type="RuleBase" id="RU003847"/>
    </source>
</evidence>
<dbReference type="Gene3D" id="1.10.3210.10">
    <property type="entry name" value="Hypothetical protein af1432"/>
    <property type="match status" value="1"/>
</dbReference>
<accession>A0A6N2SII0</accession>
<dbReference type="PANTHER" id="PTHR21262:SF31">
    <property type="entry name" value="GTP PYROPHOSPHOKINASE"/>
    <property type="match status" value="1"/>
</dbReference>
<dbReference type="GO" id="GO:0016301">
    <property type="term" value="F:kinase activity"/>
    <property type="evidence" value="ECO:0007669"/>
    <property type="project" value="UniProtKB-KW"/>
</dbReference>
<name>A0A6N2SII0_9FIRM</name>
<dbReference type="Pfam" id="PF19296">
    <property type="entry name" value="RelA_AH_RIS"/>
    <property type="match status" value="1"/>
</dbReference>
<dbReference type="AlphaFoldDB" id="A0A6N2SII0"/>
<sequence length="727" mass="82964">MTIYTMDDLLAKIKESGKAYDVPKITAAFELADTAHADQKRVSGEPYITHPLAVAIILVELGMDTDSIVAALLHDVVEDTQVPMEQIEKQFGKDVGLLVGGVTKLGKIPFSSREEQQAENVRKMLLAMAQDVRVIIIKLADRLHNMRTLSAMRPQKQRDKALETMEVYAPLAHRLGIKAVKEELEDRALKFLDPVAYNEIENQLELRKDERQKFLEHIQEKITRRLQEEGLEGIHLEGRVKSIYGIYRKVYMQGRAFDEIYDIYAVRLIVDTVIECYNLLGIMHDMFRPIPNRFKDYISTPKNNMYQSLHTTVLDKEGIPFEIQIRTWDMHHTAEYGIAAHWKYKAGLSGKDKLEERLSWVRQLLEAQKESEDVEEIVRSIKTDIAPEEVFVFTPKGDVIRLPTGSTVIDFAYAIHSEVGNRMVGAKVDGRMVSLDFEVKTGMIVEVITSNAKGNGPSRDWLKMVKTSEAKTKIRSWFKKERREENILEGREEIEREFKRNFISLPDDKMQEFLTDIAKRQHFYTLDDFMAAVGYGGISLSRIMPRIKDDYNRQYRPQEPVSPEKILQKPKKQKASSGVIVEGLDSCLVKFAKCCNPLPGDEIIGFVTRGYGVSIHKRDCINVEKALEDTSQRERWVSAEWAQNATKESFKSTIDILASDRNSLLADVSITLSNMHVPIHALMAKELKDNQTSIQITLGISDLDQLRTIVANLCKINGVVSVQRSYQ</sequence>
<dbReference type="PROSITE" id="PS51831">
    <property type="entry name" value="HD"/>
    <property type="match status" value="1"/>
</dbReference>
<dbReference type="InterPro" id="IPR004811">
    <property type="entry name" value="RelA/Spo_fam"/>
</dbReference>
<organism evidence="8">
    <name type="scientific">uncultured Anaerotruncus sp</name>
    <dbReference type="NCBI Taxonomy" id="905011"/>
    <lineage>
        <taxon>Bacteria</taxon>
        <taxon>Bacillati</taxon>
        <taxon>Bacillota</taxon>
        <taxon>Clostridia</taxon>
        <taxon>Eubacteriales</taxon>
        <taxon>Oscillospiraceae</taxon>
        <taxon>Anaerotruncus</taxon>
        <taxon>environmental samples</taxon>
    </lineage>
</organism>
<evidence type="ECO:0000256" key="1">
    <source>
        <dbReference type="ARBA" id="ARBA00004976"/>
    </source>
</evidence>
<dbReference type="InterPro" id="IPR012676">
    <property type="entry name" value="TGS-like"/>
</dbReference>
<dbReference type="Pfam" id="PF13328">
    <property type="entry name" value="HD_4"/>
    <property type="match status" value="1"/>
</dbReference>
<dbReference type="CDD" id="cd04876">
    <property type="entry name" value="ACT_RelA-SpoT"/>
    <property type="match status" value="1"/>
</dbReference>
<comment type="function">
    <text evidence="4">In eubacteria ppGpp (guanosine 3'-diphosphate 5'-diphosphate) is a mediator of the stringent response that coordinates a variety of cellular activities in response to changes in nutritional abundance.</text>
</comment>
<dbReference type="Gene3D" id="3.10.20.30">
    <property type="match status" value="1"/>
</dbReference>
<feature type="domain" description="HD" evidence="6">
    <location>
        <begin position="47"/>
        <end position="146"/>
    </location>
</feature>
<dbReference type="InterPro" id="IPR045865">
    <property type="entry name" value="ACT-like_dom_sf"/>
</dbReference>
<dbReference type="PANTHER" id="PTHR21262">
    <property type="entry name" value="GUANOSINE-3',5'-BIS DIPHOSPHATE 3'-PYROPHOSPHOHYDROLASE"/>
    <property type="match status" value="1"/>
</dbReference>
<evidence type="ECO:0000259" key="7">
    <source>
        <dbReference type="PROSITE" id="PS51880"/>
    </source>
</evidence>
<dbReference type="InterPro" id="IPR033655">
    <property type="entry name" value="TGS_RelA/SpoT"/>
</dbReference>
<dbReference type="Pfam" id="PF04607">
    <property type="entry name" value="RelA_SpoT"/>
    <property type="match status" value="1"/>
</dbReference>
<dbReference type="GO" id="GO:0005886">
    <property type="term" value="C:plasma membrane"/>
    <property type="evidence" value="ECO:0007669"/>
    <property type="project" value="TreeGrafter"/>
</dbReference>
<comment type="similarity">
    <text evidence="4">Belongs to the relA/spoT family.</text>
</comment>
<dbReference type="UniPathway" id="UPA00908">
    <property type="reaction ID" value="UER00884"/>
</dbReference>
<dbReference type="GO" id="GO:0008728">
    <property type="term" value="F:GTP diphosphokinase activity"/>
    <property type="evidence" value="ECO:0007669"/>
    <property type="project" value="UniProtKB-EC"/>
</dbReference>
<gene>
    <name evidence="8" type="primary">relA</name>
    <name evidence="8" type="ORF">AULFYP135_00949</name>
</gene>
<dbReference type="SUPFAM" id="SSF81301">
    <property type="entry name" value="Nucleotidyltransferase"/>
    <property type="match status" value="1"/>
</dbReference>
<proteinExistence type="inferred from homology"/>
<dbReference type="InterPro" id="IPR002912">
    <property type="entry name" value="ACT_dom"/>
</dbReference>
<dbReference type="PROSITE" id="PS51880">
    <property type="entry name" value="TGS"/>
    <property type="match status" value="1"/>
</dbReference>
<evidence type="ECO:0000259" key="5">
    <source>
        <dbReference type="PROSITE" id="PS51671"/>
    </source>
</evidence>
<dbReference type="SUPFAM" id="SSF109604">
    <property type="entry name" value="HD-domain/PDEase-like"/>
    <property type="match status" value="1"/>
</dbReference>
<dbReference type="CDD" id="cd01668">
    <property type="entry name" value="TGS_RSH"/>
    <property type="match status" value="1"/>
</dbReference>
<dbReference type="InterPro" id="IPR043519">
    <property type="entry name" value="NT_sf"/>
</dbReference>
<dbReference type="FunFam" id="3.10.20.30:FF:000002">
    <property type="entry name" value="GTP pyrophosphokinase (RelA/SpoT)"/>
    <property type="match status" value="1"/>
</dbReference>
<dbReference type="Gene3D" id="3.30.70.260">
    <property type="match status" value="1"/>
</dbReference>
<dbReference type="InterPro" id="IPR006674">
    <property type="entry name" value="HD_domain"/>
</dbReference>
<dbReference type="CDD" id="cd00077">
    <property type="entry name" value="HDc"/>
    <property type="match status" value="1"/>
</dbReference>
<dbReference type="PROSITE" id="PS51671">
    <property type="entry name" value="ACT"/>
    <property type="match status" value="1"/>
</dbReference>
<dbReference type="InterPro" id="IPR012675">
    <property type="entry name" value="Beta-grasp_dom_sf"/>
</dbReference>
<dbReference type="InterPro" id="IPR045600">
    <property type="entry name" value="RelA/SpoT_AH_RIS"/>
</dbReference>
<dbReference type="CDD" id="cd05399">
    <property type="entry name" value="NT_Rel-Spo_like"/>
    <property type="match status" value="1"/>
</dbReference>
<dbReference type="SMART" id="SM00954">
    <property type="entry name" value="RelA_SpoT"/>
    <property type="match status" value="1"/>
</dbReference>
<dbReference type="SUPFAM" id="SSF55021">
    <property type="entry name" value="ACT-like"/>
    <property type="match status" value="1"/>
</dbReference>
<dbReference type="EMBL" id="CACRSL010000003">
    <property type="protein sequence ID" value="VYS92794.1"/>
    <property type="molecule type" value="Genomic_DNA"/>
</dbReference>
<feature type="domain" description="ACT" evidence="5">
    <location>
        <begin position="653"/>
        <end position="727"/>
    </location>
</feature>
<keyword evidence="8" id="KW-0808">Transferase</keyword>
<dbReference type="NCBIfam" id="TIGR00691">
    <property type="entry name" value="spoT_relA"/>
    <property type="match status" value="1"/>
</dbReference>
<dbReference type="InterPro" id="IPR007685">
    <property type="entry name" value="RelA_SpoT"/>
</dbReference>
<dbReference type="FunFam" id="1.10.3210.10:FF:000001">
    <property type="entry name" value="GTP pyrophosphokinase RelA"/>
    <property type="match status" value="1"/>
</dbReference>
<dbReference type="Pfam" id="PF02824">
    <property type="entry name" value="TGS"/>
    <property type="match status" value="1"/>
</dbReference>
<dbReference type="InterPro" id="IPR004095">
    <property type="entry name" value="TGS"/>
</dbReference>
<reference evidence="8" key="1">
    <citation type="submission" date="2019-11" db="EMBL/GenBank/DDBJ databases">
        <authorList>
            <person name="Feng L."/>
        </authorList>
    </citation>
    <scope>NUCLEOTIDE SEQUENCE</scope>
    <source>
        <strain evidence="8">AundefinedLFYP135</strain>
    </source>
</reference>
<dbReference type="Pfam" id="PF13291">
    <property type="entry name" value="ACT_4"/>
    <property type="match status" value="1"/>
</dbReference>
<evidence type="ECO:0000259" key="6">
    <source>
        <dbReference type="PROSITE" id="PS51831"/>
    </source>
</evidence>
<feature type="domain" description="TGS" evidence="7">
    <location>
        <begin position="386"/>
        <end position="449"/>
    </location>
</feature>
<comment type="pathway">
    <text evidence="1">Purine metabolism; ppGpp biosynthesis; ppGpp from GTP: step 1/2.</text>
</comment>
<dbReference type="SUPFAM" id="SSF81271">
    <property type="entry name" value="TGS-like"/>
    <property type="match status" value="1"/>
</dbReference>
<dbReference type="FunFam" id="3.30.460.10:FF:000001">
    <property type="entry name" value="GTP pyrophosphokinase RelA"/>
    <property type="match status" value="1"/>
</dbReference>
<dbReference type="GO" id="GO:0015970">
    <property type="term" value="P:guanosine tetraphosphate biosynthetic process"/>
    <property type="evidence" value="ECO:0007669"/>
    <property type="project" value="UniProtKB-UniPathway"/>
</dbReference>
<comment type="catalytic activity">
    <reaction evidence="3">
        <text>GTP + ATP = guanosine 3'-diphosphate 5'-triphosphate + AMP</text>
        <dbReference type="Rhea" id="RHEA:22088"/>
        <dbReference type="ChEBI" id="CHEBI:30616"/>
        <dbReference type="ChEBI" id="CHEBI:37565"/>
        <dbReference type="ChEBI" id="CHEBI:142410"/>
        <dbReference type="ChEBI" id="CHEBI:456215"/>
        <dbReference type="EC" id="2.7.6.5"/>
    </reaction>
</comment>
<dbReference type="EC" id="2.7.6.5" evidence="2"/>
<evidence type="ECO:0000256" key="3">
    <source>
        <dbReference type="ARBA" id="ARBA00048244"/>
    </source>
</evidence>
<evidence type="ECO:0000256" key="2">
    <source>
        <dbReference type="ARBA" id="ARBA00013251"/>
    </source>
</evidence>
<dbReference type="SMART" id="SM00471">
    <property type="entry name" value="HDc"/>
    <property type="match status" value="1"/>
</dbReference>
<evidence type="ECO:0000313" key="8">
    <source>
        <dbReference type="EMBL" id="VYS92794.1"/>
    </source>
</evidence>